<organism evidence="1 2">
    <name type="scientific">Rhizophagus clarus</name>
    <dbReference type="NCBI Taxonomy" id="94130"/>
    <lineage>
        <taxon>Eukaryota</taxon>
        <taxon>Fungi</taxon>
        <taxon>Fungi incertae sedis</taxon>
        <taxon>Mucoromycota</taxon>
        <taxon>Glomeromycotina</taxon>
        <taxon>Glomeromycetes</taxon>
        <taxon>Glomerales</taxon>
        <taxon>Glomeraceae</taxon>
        <taxon>Rhizophagus</taxon>
    </lineage>
</organism>
<dbReference type="OrthoDB" id="2362561at2759"/>
<sequence>MDNYYKLGETETETKDHENETIMSSVQISLPSIPSVEEIGNITSTKDLIYRLKQSNLGLTENDFDVLKYHKIIGRTFLMLTEEKLESRGVKLGPALNIIYSINKIRDRNSSLTLDPSLPTRMSVDDDQDEIDILREDFREIVNEKFRIASGLSSKVNLSLLVKDVYRVCGEDTISAKTLRDFYSYKTNLSKHTYPIIERWVEHKKRINNRNNRRFQYIQIFLSVTDYRIILLLKNNNFTYKFLTYRSLEELVEAQQLLYNIIHIKTIFHVDESINIDSRQRTFYLEKNLSDKAVCPSSGTSTGFNTEYKTRVVYRTIYLRNSVAKEQRWGGKIFTADGVRIYYVNELLSLITNLSDPNNQFLRGTETKTENCEIIMSSSLPSIPSVEEVENISIIIK</sequence>
<name>A0A8H3QBX2_9GLOM</name>
<protein>
    <recommendedName>
        <fullName evidence="3">SAM domain-containing protein</fullName>
    </recommendedName>
</protein>
<dbReference type="EMBL" id="BLAL01000006">
    <property type="protein sequence ID" value="GES73282.1"/>
    <property type="molecule type" value="Genomic_DNA"/>
</dbReference>
<dbReference type="Gene3D" id="1.10.150.50">
    <property type="entry name" value="Transcription Factor, Ets-1"/>
    <property type="match status" value="1"/>
</dbReference>
<comment type="caution">
    <text evidence="1">The sequence shown here is derived from an EMBL/GenBank/DDBJ whole genome shotgun (WGS) entry which is preliminary data.</text>
</comment>
<accession>A0A8H3QBX2</accession>
<dbReference type="Proteomes" id="UP000615446">
    <property type="component" value="Unassembled WGS sequence"/>
</dbReference>
<proteinExistence type="predicted"/>
<evidence type="ECO:0000313" key="2">
    <source>
        <dbReference type="Proteomes" id="UP000615446"/>
    </source>
</evidence>
<dbReference type="InterPro" id="IPR013761">
    <property type="entry name" value="SAM/pointed_sf"/>
</dbReference>
<evidence type="ECO:0000313" key="1">
    <source>
        <dbReference type="EMBL" id="GES73282.1"/>
    </source>
</evidence>
<evidence type="ECO:0008006" key="3">
    <source>
        <dbReference type="Google" id="ProtNLM"/>
    </source>
</evidence>
<reference evidence="1" key="1">
    <citation type="submission" date="2019-10" db="EMBL/GenBank/DDBJ databases">
        <title>Conservation and host-specific expression of non-tandemly repeated heterogenous ribosome RNA gene in arbuscular mycorrhizal fungi.</title>
        <authorList>
            <person name="Maeda T."/>
            <person name="Kobayashi Y."/>
            <person name="Nakagawa T."/>
            <person name="Ezawa T."/>
            <person name="Yamaguchi K."/>
            <person name="Bino T."/>
            <person name="Nishimoto Y."/>
            <person name="Shigenobu S."/>
            <person name="Kawaguchi M."/>
        </authorList>
    </citation>
    <scope>NUCLEOTIDE SEQUENCE</scope>
    <source>
        <strain evidence="1">HR1</strain>
    </source>
</reference>
<dbReference type="AlphaFoldDB" id="A0A8H3QBX2"/>
<gene>
    <name evidence="1" type="ORF">RCL2_000082500</name>
</gene>